<protein>
    <submittedName>
        <fullName evidence="2">Uncharacterized protein</fullName>
    </submittedName>
</protein>
<feature type="compositionally biased region" description="Basic residues" evidence="1">
    <location>
        <begin position="17"/>
        <end position="30"/>
    </location>
</feature>
<feature type="non-terminal residue" evidence="2">
    <location>
        <position position="58"/>
    </location>
</feature>
<gene>
    <name evidence="2" type="ORF">AVDCRST_MAG77-2032</name>
</gene>
<dbReference type="AlphaFoldDB" id="A0A6J4IEH2"/>
<evidence type="ECO:0000256" key="1">
    <source>
        <dbReference type="SAM" id="MobiDB-lite"/>
    </source>
</evidence>
<evidence type="ECO:0000313" key="2">
    <source>
        <dbReference type="EMBL" id="CAA9250182.1"/>
    </source>
</evidence>
<reference evidence="2" key="1">
    <citation type="submission" date="2020-02" db="EMBL/GenBank/DDBJ databases">
        <authorList>
            <person name="Meier V. D."/>
        </authorList>
    </citation>
    <scope>NUCLEOTIDE SEQUENCE</scope>
    <source>
        <strain evidence="2">AVDCRST_MAG77</strain>
    </source>
</reference>
<name>A0A6J4IEH2_9CHLR</name>
<sequence length="58" mass="6527">EPEPVPGQRERLPAALRRLHRGRQNPRRRAAAGLHRPEDGQGRLGRRRAPRPAAPRGV</sequence>
<accession>A0A6J4IEH2</accession>
<feature type="non-terminal residue" evidence="2">
    <location>
        <position position="1"/>
    </location>
</feature>
<organism evidence="2">
    <name type="scientific">uncultured Chloroflexota bacterium</name>
    <dbReference type="NCBI Taxonomy" id="166587"/>
    <lineage>
        <taxon>Bacteria</taxon>
        <taxon>Bacillati</taxon>
        <taxon>Chloroflexota</taxon>
        <taxon>environmental samples</taxon>
    </lineage>
</organism>
<proteinExistence type="predicted"/>
<feature type="region of interest" description="Disordered" evidence="1">
    <location>
        <begin position="1"/>
        <end position="58"/>
    </location>
</feature>
<dbReference type="EMBL" id="CADCTC010000123">
    <property type="protein sequence ID" value="CAA9250182.1"/>
    <property type="molecule type" value="Genomic_DNA"/>
</dbReference>